<dbReference type="SUPFAM" id="SSF48371">
    <property type="entry name" value="ARM repeat"/>
    <property type="match status" value="1"/>
</dbReference>
<reference evidence="1 2" key="1">
    <citation type="journal article" date="2006" name="Int. J. Syst. Evol. Microbiol.">
        <title>Myroides pelagicus sp. nov., isolated from seawater in Thailand.</title>
        <authorList>
            <person name="Yoon J."/>
            <person name="Maneerat S."/>
            <person name="Kawai F."/>
            <person name="Yokota A."/>
        </authorList>
    </citation>
    <scope>NUCLEOTIDE SEQUENCE [LARGE SCALE GENOMIC DNA]</scope>
    <source>
        <strain evidence="1 2">SM1T</strain>
    </source>
</reference>
<gene>
    <name evidence="1" type="ORF">GJV77_13380</name>
</gene>
<dbReference type="OrthoDB" id="83685at2"/>
<dbReference type="EMBL" id="WMJY01000045">
    <property type="protein sequence ID" value="MTH30873.1"/>
    <property type="molecule type" value="Genomic_DNA"/>
</dbReference>
<evidence type="ECO:0000313" key="1">
    <source>
        <dbReference type="EMBL" id="MTH30873.1"/>
    </source>
</evidence>
<proteinExistence type="predicted"/>
<keyword evidence="2" id="KW-1185">Reference proteome</keyword>
<evidence type="ECO:0008006" key="3">
    <source>
        <dbReference type="Google" id="ProtNLM"/>
    </source>
</evidence>
<sequence length="557" mass="64436">MKIPVLNDLQQEVNRLYIAGSKFAANDPRLKKFVPTLEAMAQKAPVFKKISDNLTALIQSDEHSSATHLFELGNLLYAILYTQSDTDITPLDNKQPLVPIVSIEDMNTNHRYSQVKPIIDALTTTSSGRYNIIDTAAEDGLLKDSRFYLYIAKAVNDKYSELSELIINHIIPSIGLPIVPFLTKQLVLDDIAINVKTLTALGNIKQADVLTILDQVVEENNTTKLLGVALEIYGNYPEREEVLYGFTTHKNAKVREGAIKGLAALNTPKAIEHMLHLLRTKKTETYQNLILDVLTYLPEKKHLLEETLAYVQETFDEFTQGAMNPTEKQAKKQITIYDFGDTIDILRGIQIPGVKNFIVNATHFFIVNYKYFDNSGIRYMSSLLRDYQAQECFDMYTEVEAKLDKDTKEFRRNGELNQFYTNFLNYHLYLEVDKDIFYDKFHAKIANKQIDFHHLDQVYQGYAEDAWEVLRAKPYRLADGWYEVLMRVLEPQLNSNSLYEVSTFLHQIVGLKMYFDKPFSEIEEFIEKVENSSRKRKEVLEHYTKKQIEYYKQSLKK</sequence>
<dbReference type="Proteomes" id="UP000488936">
    <property type="component" value="Unassembled WGS sequence"/>
</dbReference>
<dbReference type="InterPro" id="IPR016024">
    <property type="entry name" value="ARM-type_fold"/>
</dbReference>
<name>A0A7K1GRY0_9FLAO</name>
<comment type="caution">
    <text evidence="1">The sequence shown here is derived from an EMBL/GenBank/DDBJ whole genome shotgun (WGS) entry which is preliminary data.</text>
</comment>
<organism evidence="1 2">
    <name type="scientific">Myroides pelagicus</name>
    <dbReference type="NCBI Taxonomy" id="270914"/>
    <lineage>
        <taxon>Bacteria</taxon>
        <taxon>Pseudomonadati</taxon>
        <taxon>Bacteroidota</taxon>
        <taxon>Flavobacteriia</taxon>
        <taxon>Flavobacteriales</taxon>
        <taxon>Flavobacteriaceae</taxon>
        <taxon>Myroides</taxon>
    </lineage>
</organism>
<evidence type="ECO:0000313" key="2">
    <source>
        <dbReference type="Proteomes" id="UP000488936"/>
    </source>
</evidence>
<dbReference type="AlphaFoldDB" id="A0A7K1GRY0"/>
<dbReference type="RefSeq" id="WP_155036845.1">
    <property type="nucleotide sequence ID" value="NZ_JBHTIG010000048.1"/>
</dbReference>
<accession>A0A7K1GRY0</accession>
<protein>
    <recommendedName>
        <fullName evidence="3">HEAT repeat domain-containing protein</fullName>
    </recommendedName>
</protein>